<feature type="compositionally biased region" description="Low complexity" evidence="1">
    <location>
        <begin position="180"/>
        <end position="191"/>
    </location>
</feature>
<dbReference type="PROSITE" id="PS51782">
    <property type="entry name" value="LYSM"/>
    <property type="match status" value="1"/>
</dbReference>
<evidence type="ECO:0000256" key="1">
    <source>
        <dbReference type="SAM" id="MobiDB-lite"/>
    </source>
</evidence>
<dbReference type="CDD" id="cd00118">
    <property type="entry name" value="LysM"/>
    <property type="match status" value="1"/>
</dbReference>
<dbReference type="Pfam" id="PF01476">
    <property type="entry name" value="LysM"/>
    <property type="match status" value="1"/>
</dbReference>
<dbReference type="InterPro" id="IPR036779">
    <property type="entry name" value="LysM_dom_sf"/>
</dbReference>
<protein>
    <submittedName>
        <fullName evidence="3">LysM repeat-containing protein</fullName>
    </submittedName>
</protein>
<dbReference type="SMART" id="SM00257">
    <property type="entry name" value="LysM"/>
    <property type="match status" value="1"/>
</dbReference>
<dbReference type="EMBL" id="FOQD01000016">
    <property type="protein sequence ID" value="SFJ19623.1"/>
    <property type="molecule type" value="Genomic_DNA"/>
</dbReference>
<keyword evidence="4" id="KW-1185">Reference proteome</keyword>
<dbReference type="AlphaFoldDB" id="A0A1I3PDS2"/>
<feature type="region of interest" description="Disordered" evidence="1">
    <location>
        <begin position="175"/>
        <end position="209"/>
    </location>
</feature>
<dbReference type="Proteomes" id="UP000199518">
    <property type="component" value="Unassembled WGS sequence"/>
</dbReference>
<dbReference type="Gene3D" id="3.10.350.10">
    <property type="entry name" value="LysM domain"/>
    <property type="match status" value="1"/>
</dbReference>
<organism evidence="3 4">
    <name type="scientific">Planctomicrobium piriforme</name>
    <dbReference type="NCBI Taxonomy" id="1576369"/>
    <lineage>
        <taxon>Bacteria</taxon>
        <taxon>Pseudomonadati</taxon>
        <taxon>Planctomycetota</taxon>
        <taxon>Planctomycetia</taxon>
        <taxon>Planctomycetales</taxon>
        <taxon>Planctomycetaceae</taxon>
        <taxon>Planctomicrobium</taxon>
    </lineage>
</organism>
<accession>A0A1I3PDS2</accession>
<dbReference type="STRING" id="1576369.SAMN05421753_116120"/>
<reference evidence="4" key="1">
    <citation type="submission" date="2016-10" db="EMBL/GenBank/DDBJ databases">
        <authorList>
            <person name="Varghese N."/>
            <person name="Submissions S."/>
        </authorList>
    </citation>
    <scope>NUCLEOTIDE SEQUENCE [LARGE SCALE GENOMIC DNA]</scope>
    <source>
        <strain evidence="4">DSM 26348</strain>
    </source>
</reference>
<evidence type="ECO:0000259" key="2">
    <source>
        <dbReference type="PROSITE" id="PS51782"/>
    </source>
</evidence>
<proteinExistence type="predicted"/>
<evidence type="ECO:0000313" key="4">
    <source>
        <dbReference type="Proteomes" id="UP000199518"/>
    </source>
</evidence>
<dbReference type="InterPro" id="IPR018392">
    <property type="entry name" value="LysM"/>
</dbReference>
<dbReference type="RefSeq" id="WP_175517670.1">
    <property type="nucleotide sequence ID" value="NZ_FOQD01000016.1"/>
</dbReference>
<dbReference type="SUPFAM" id="SSF54106">
    <property type="entry name" value="LysM domain"/>
    <property type="match status" value="1"/>
</dbReference>
<evidence type="ECO:0000313" key="3">
    <source>
        <dbReference type="EMBL" id="SFJ19623.1"/>
    </source>
</evidence>
<feature type="domain" description="LysM" evidence="2">
    <location>
        <begin position="116"/>
        <end position="165"/>
    </location>
</feature>
<gene>
    <name evidence="3" type="ORF">SAMN05421753_116120</name>
</gene>
<name>A0A1I3PDS2_9PLAN</name>
<sequence>MRHDAKLGLALGMLVIGFAVAFCFPRQPEPTAWPKLEVPEPIADSDLDFLPIRAYQPKPADAAPQQVVTHEPNTAEQPVGPVVPPPNPISPPVVETPTVAVAASVAPAANAEAQVKTYRVLPGDTLSGLASKFLGSSARFLEIYEANQELLGSPDRLQVGMELKIPPKVAPAIVAEKPPEAATTPAEAKPAGQTLPPYSQVAGQPEARH</sequence>